<organism evidence="1 2">
    <name type="scientific">Choristoneura fumiferana</name>
    <name type="common">Spruce budworm moth</name>
    <name type="synonym">Archips fumiferana</name>
    <dbReference type="NCBI Taxonomy" id="7141"/>
    <lineage>
        <taxon>Eukaryota</taxon>
        <taxon>Metazoa</taxon>
        <taxon>Ecdysozoa</taxon>
        <taxon>Arthropoda</taxon>
        <taxon>Hexapoda</taxon>
        <taxon>Insecta</taxon>
        <taxon>Pterygota</taxon>
        <taxon>Neoptera</taxon>
        <taxon>Endopterygota</taxon>
        <taxon>Lepidoptera</taxon>
        <taxon>Glossata</taxon>
        <taxon>Ditrysia</taxon>
        <taxon>Tortricoidea</taxon>
        <taxon>Tortricidae</taxon>
        <taxon>Tortricinae</taxon>
        <taxon>Choristoneura</taxon>
    </lineage>
</organism>
<reference evidence="1 2" key="1">
    <citation type="journal article" date="2022" name="Genome Biol. Evol.">
        <title>The Spruce Budworm Genome: Reconstructing the Evolutionary History of Antifreeze Proteins.</title>
        <authorList>
            <person name="Beliveau C."/>
            <person name="Gagne P."/>
            <person name="Picq S."/>
            <person name="Vernygora O."/>
            <person name="Keeling C.I."/>
            <person name="Pinkney K."/>
            <person name="Doucet D."/>
            <person name="Wen F."/>
            <person name="Johnston J.S."/>
            <person name="Maaroufi H."/>
            <person name="Boyle B."/>
            <person name="Laroche J."/>
            <person name="Dewar K."/>
            <person name="Juretic N."/>
            <person name="Blackburn G."/>
            <person name="Nisole A."/>
            <person name="Brunet B."/>
            <person name="Brandao M."/>
            <person name="Lumley L."/>
            <person name="Duan J."/>
            <person name="Quan G."/>
            <person name="Lucarotti C.J."/>
            <person name="Roe A.D."/>
            <person name="Sperling F.A.H."/>
            <person name="Levesque R.C."/>
            <person name="Cusson M."/>
        </authorList>
    </citation>
    <scope>NUCLEOTIDE SEQUENCE [LARGE SCALE GENOMIC DNA]</scope>
    <source>
        <strain evidence="1">Glfc:IPQL:Cfum</strain>
    </source>
</reference>
<dbReference type="EMBL" id="CM046128">
    <property type="protein sequence ID" value="KAI8433340.1"/>
    <property type="molecule type" value="Genomic_DNA"/>
</dbReference>
<name>A0ACC0KAV9_CHOFU</name>
<comment type="caution">
    <text evidence="1">The sequence shown here is derived from an EMBL/GenBank/DDBJ whole genome shotgun (WGS) entry which is preliminary data.</text>
</comment>
<gene>
    <name evidence="1" type="ORF">MSG28_015385</name>
</gene>
<protein>
    <submittedName>
        <fullName evidence="1">Uncharacterized protein</fullName>
    </submittedName>
</protein>
<dbReference type="Proteomes" id="UP001064048">
    <property type="component" value="Chromosome 28"/>
</dbReference>
<keyword evidence="2" id="KW-1185">Reference proteome</keyword>
<evidence type="ECO:0000313" key="2">
    <source>
        <dbReference type="Proteomes" id="UP001064048"/>
    </source>
</evidence>
<sequence>MAEIWNLEALCRCCHADGIFKNLNEYIVDNSVENYLNLLIETLGVSIKPPPANASFSICDACISKLRGASAFKKMVLDCETKFEEYCKNELLSNVKMEPEYLEDDDLSEITIKVPKALKNVKKEDATEVIEISIDVGPAIEKKTTKKKIRPKDKTKQIKLKKPKEEESCVVKVKTETGEVFSCRVCGITYDNLDELNVHINEEHYVGYKCSHCSEIFARENKFRLHNAEVHLDTKPFQCPHCFRKVGSKHSLTEHINSSHTKERHYQCDVCQKIFHNKHVLRIHLRKHDGTFTKLICDQCGVCSNDKSNLKTHIQTVHEKVRKYECEVCGKKFSAAKHVRVHMRSHTGERPFACDNCDKKYPTREALKAHQKLHDNSAWAALFTRQEAWRFRIIRSELMCQESLKDCPQSIGIKDGRM</sequence>
<accession>A0ACC0KAV9</accession>
<proteinExistence type="predicted"/>
<evidence type="ECO:0000313" key="1">
    <source>
        <dbReference type="EMBL" id="KAI8433340.1"/>
    </source>
</evidence>